<evidence type="ECO:0000313" key="2">
    <source>
        <dbReference type="EMBL" id="EJT45134.1"/>
    </source>
</evidence>
<comment type="caution">
    <text evidence="2">The sequence shown here is derived from an EMBL/GenBank/DDBJ whole genome shotgun (WGS) entry which is preliminary data.</text>
</comment>
<dbReference type="GeneID" id="25990054"/>
<dbReference type="HOGENOM" id="CLU_950576_0_0_1"/>
<organism evidence="2 3">
    <name type="scientific">Trichosporon asahii var. asahii (strain ATCC 90039 / CBS 2479 / JCM 2466 / KCTC 7840 / NBRC 103889/ NCYC 2677 / UAMH 7654)</name>
    <name type="common">Yeast</name>
    <dbReference type="NCBI Taxonomy" id="1186058"/>
    <lineage>
        <taxon>Eukaryota</taxon>
        <taxon>Fungi</taxon>
        <taxon>Dikarya</taxon>
        <taxon>Basidiomycota</taxon>
        <taxon>Agaricomycotina</taxon>
        <taxon>Tremellomycetes</taxon>
        <taxon>Trichosporonales</taxon>
        <taxon>Trichosporonaceae</taxon>
        <taxon>Trichosporon</taxon>
    </lineage>
</organism>
<gene>
    <name evidence="2" type="ORF">A1Q1_06542</name>
</gene>
<proteinExistence type="predicted"/>
<feature type="region of interest" description="Disordered" evidence="1">
    <location>
        <begin position="1"/>
        <end position="20"/>
    </location>
</feature>
<dbReference type="VEuPathDB" id="FungiDB:A1Q1_06542"/>
<protein>
    <submittedName>
        <fullName evidence="2">Uncharacterized protein</fullName>
    </submittedName>
</protein>
<sequence>MRDNKGSTPGDKLDIRTTPPSIKRSRDWQQAIAFCAKVAPSAHVPYRMTAPPKYVAAMTVAHVLLPPGSVKRGIFKVKPYFFTSFSYEARDDGKCSSCGALLTETTTCTREELVKAFTTLEADLEALVTAAAGLDALALLPFTGDAVASGPMIRFEPSTRPRILALQARAEEAAQRMRWGIKYFARYLAYLSRKEEDDLHPGFWVAYPGKLDAETVRFPPEPLGWRSIPVLDDYAFRAARIVNASPESPREVTELRMEIVAFAMEMVTGKGYEAGVVWEFLPRHGLSHEDDGPEALMDAPPPYSS</sequence>
<dbReference type="KEGG" id="tasa:A1Q1_06542"/>
<feature type="compositionally biased region" description="Basic and acidic residues" evidence="1">
    <location>
        <begin position="1"/>
        <end position="15"/>
    </location>
</feature>
<dbReference type="Proteomes" id="UP000002748">
    <property type="component" value="Unassembled WGS sequence"/>
</dbReference>
<dbReference type="RefSeq" id="XP_014177131.1">
    <property type="nucleotide sequence ID" value="XM_014321656.1"/>
</dbReference>
<dbReference type="EMBL" id="ALBS01000334">
    <property type="protein sequence ID" value="EJT45134.1"/>
    <property type="molecule type" value="Genomic_DNA"/>
</dbReference>
<evidence type="ECO:0000313" key="3">
    <source>
        <dbReference type="Proteomes" id="UP000002748"/>
    </source>
</evidence>
<dbReference type="AlphaFoldDB" id="J6ELI0"/>
<evidence type="ECO:0000256" key="1">
    <source>
        <dbReference type="SAM" id="MobiDB-lite"/>
    </source>
</evidence>
<accession>J6ELI0</accession>
<reference evidence="2 3" key="1">
    <citation type="journal article" date="2012" name="Eukaryot. Cell">
        <title>Draft genome sequence of CBS 2479, the standard type strain of Trichosporon asahii.</title>
        <authorList>
            <person name="Yang R.Y."/>
            <person name="Li H.T."/>
            <person name="Zhu H."/>
            <person name="Zhou G.P."/>
            <person name="Wang M."/>
            <person name="Wang L."/>
        </authorList>
    </citation>
    <scope>NUCLEOTIDE SEQUENCE [LARGE SCALE GENOMIC DNA]</scope>
    <source>
        <strain evidence="3">ATCC 90039 / CBS 2479 / JCM 2466 / KCTC 7840 / NCYC 2677 / UAMH 7654</strain>
    </source>
</reference>
<name>J6ELI0_TRIAS</name>